<feature type="compositionally biased region" description="Polar residues" evidence="1">
    <location>
        <begin position="425"/>
        <end position="438"/>
    </location>
</feature>
<accession>A0A7S1KLJ9</accession>
<proteinExistence type="predicted"/>
<gene>
    <name evidence="3" type="ORF">PCOS0759_LOCUS1036</name>
</gene>
<feature type="transmembrane region" description="Helical" evidence="2">
    <location>
        <begin position="324"/>
        <end position="345"/>
    </location>
</feature>
<organism evidence="3">
    <name type="scientific">Percolomonas cosmopolitus</name>
    <dbReference type="NCBI Taxonomy" id="63605"/>
    <lineage>
        <taxon>Eukaryota</taxon>
        <taxon>Discoba</taxon>
        <taxon>Heterolobosea</taxon>
        <taxon>Tetramitia</taxon>
        <taxon>Eutetramitia</taxon>
        <taxon>Percolomonadidae</taxon>
        <taxon>Percolomonas</taxon>
    </lineage>
</organism>
<name>A0A7S1KLJ9_9EUKA</name>
<reference evidence="3" key="1">
    <citation type="submission" date="2021-01" db="EMBL/GenBank/DDBJ databases">
        <authorList>
            <person name="Corre E."/>
            <person name="Pelletier E."/>
            <person name="Niang G."/>
            <person name="Scheremetjew M."/>
            <person name="Finn R."/>
            <person name="Kale V."/>
            <person name="Holt S."/>
            <person name="Cochrane G."/>
            <person name="Meng A."/>
            <person name="Brown T."/>
            <person name="Cohen L."/>
        </authorList>
    </citation>
    <scope>NUCLEOTIDE SEQUENCE</scope>
    <source>
        <strain evidence="3">WS</strain>
    </source>
</reference>
<evidence type="ECO:0000313" key="3">
    <source>
        <dbReference type="EMBL" id="CAD9077804.1"/>
    </source>
</evidence>
<keyword evidence="2" id="KW-1133">Transmembrane helix</keyword>
<dbReference type="AlphaFoldDB" id="A0A7S1KLJ9"/>
<protein>
    <submittedName>
        <fullName evidence="3">Uncharacterized protein</fullName>
    </submittedName>
</protein>
<feature type="transmembrane region" description="Helical" evidence="2">
    <location>
        <begin position="52"/>
        <end position="70"/>
    </location>
</feature>
<evidence type="ECO:0000256" key="1">
    <source>
        <dbReference type="SAM" id="MobiDB-lite"/>
    </source>
</evidence>
<keyword evidence="2" id="KW-0812">Transmembrane</keyword>
<evidence type="ECO:0000256" key="2">
    <source>
        <dbReference type="SAM" id="Phobius"/>
    </source>
</evidence>
<sequence>MTSDGKYMRQIDSQPFLSSEEIALKSSAVAKLSKRGRLACLCFGCLKAPAQIVFVFLASIVFLVGVVNLFRFTQNSFVQHILEGMEKPRIYACTAYLPSKHLKKPYVESCGVSPNHDCSQYVKEVKIEDVPIDKSYYYPIPQGERLCFSIDYLPDQEQITRKGSYMSISVVQELKREAVENIFDADGDLENFDQAVELTTYPAPIFYLIVHPTNDRAERSHANNWVYTGAVGAYHASIEATEVVRRGKDIVPLPIGIPVKWEVDFAYRTSIYSTPFGMLGYKTVCFKNDPQVKECGAASVMTINFGAFTEEWTTIQAQLFMMPLFTAGGLYSIGLIFVMMLLVPLQLLCTPCRQDYAKYLRRKRELLLTKRMASDIELRRNESDRNRSQSITDTIRDAKAQFGFPTLLEDEQKRMEGQLEAENISEPQTNVWDQSNTE</sequence>
<feature type="region of interest" description="Disordered" evidence="1">
    <location>
        <begin position="415"/>
        <end position="438"/>
    </location>
</feature>
<dbReference type="EMBL" id="HBGD01001291">
    <property type="protein sequence ID" value="CAD9077804.1"/>
    <property type="molecule type" value="Transcribed_RNA"/>
</dbReference>
<keyword evidence="2" id="KW-0472">Membrane</keyword>